<evidence type="ECO:0000313" key="2">
    <source>
        <dbReference type="Proteomes" id="UP000594263"/>
    </source>
</evidence>
<dbReference type="Gramene" id="Kaladp0561s0001.1.v1.1">
    <property type="protein sequence ID" value="Kaladp0561s0001.1.v1.1.CDS.1"/>
    <property type="gene ID" value="Kaladp0561s0001.v1.1"/>
</dbReference>
<dbReference type="Proteomes" id="UP000594263">
    <property type="component" value="Unplaced"/>
</dbReference>
<dbReference type="AlphaFoldDB" id="A0A7N0VDK3"/>
<name>A0A7N0VDK3_KALFE</name>
<reference evidence="1" key="1">
    <citation type="submission" date="2021-01" db="UniProtKB">
        <authorList>
            <consortium name="EnsemblPlants"/>
        </authorList>
    </citation>
    <scope>IDENTIFICATION</scope>
</reference>
<organism evidence="1 2">
    <name type="scientific">Kalanchoe fedtschenkoi</name>
    <name type="common">Lavender scallops</name>
    <name type="synonym">South American air plant</name>
    <dbReference type="NCBI Taxonomy" id="63787"/>
    <lineage>
        <taxon>Eukaryota</taxon>
        <taxon>Viridiplantae</taxon>
        <taxon>Streptophyta</taxon>
        <taxon>Embryophyta</taxon>
        <taxon>Tracheophyta</taxon>
        <taxon>Spermatophyta</taxon>
        <taxon>Magnoliopsida</taxon>
        <taxon>eudicotyledons</taxon>
        <taxon>Gunneridae</taxon>
        <taxon>Pentapetalae</taxon>
        <taxon>Saxifragales</taxon>
        <taxon>Crassulaceae</taxon>
        <taxon>Kalanchoe</taxon>
    </lineage>
</organism>
<protein>
    <submittedName>
        <fullName evidence="1">Uncharacterized protein</fullName>
    </submittedName>
</protein>
<dbReference type="EnsemblPlants" id="Kaladp0561s0001.1.v1.1">
    <property type="protein sequence ID" value="Kaladp0561s0001.1.v1.1.CDS.1"/>
    <property type="gene ID" value="Kaladp0561s0001.v1.1"/>
</dbReference>
<evidence type="ECO:0000313" key="1">
    <source>
        <dbReference type="EnsemblPlants" id="Kaladp0561s0001.1.v1.1.CDS.1"/>
    </source>
</evidence>
<keyword evidence="2" id="KW-1185">Reference proteome</keyword>
<sequence length="128" mass="14944">MQWRDEGEGDCVQFCWNAKQKCACRLRMYEEKEKVMAFLIMRVVVAASHLQYATRRLMDGWIRACEIALTPSQQIIDAGIHRHAFYRVVLVVVVRVNRLPLVPLDSISRTQIASIGWSTLCFFRFYLC</sequence>
<accession>A0A7N0VDK3</accession>
<proteinExistence type="predicted"/>